<name>A0A2R8FEJ2_9VIRU</name>
<dbReference type="EMBL" id="LT994651">
    <property type="protein sequence ID" value="SPN79427.1"/>
    <property type="molecule type" value="Genomic_DNA"/>
</dbReference>
<evidence type="ECO:0000313" key="1">
    <source>
        <dbReference type="EMBL" id="SPN79427.1"/>
    </source>
</evidence>
<protein>
    <submittedName>
        <fullName evidence="1">Uncharacterized protein</fullName>
    </submittedName>
</protein>
<gene>
    <name evidence="1" type="ORF">BRZCDTV_336</name>
</gene>
<dbReference type="Proteomes" id="UP000273054">
    <property type="component" value="Segment"/>
</dbReference>
<reference evidence="1" key="1">
    <citation type="submission" date="2018-03" db="EMBL/GenBank/DDBJ databases">
        <authorList>
            <consortium name="Urmite Genomes"/>
        </authorList>
    </citation>
    <scope>NUCLEOTIDE SEQUENCE [LARGE SCALE GENOMIC DNA]</scope>
    <source>
        <strain evidence="1">IHUMI-27.7</strain>
    </source>
</reference>
<accession>A0A2R8FEJ2</accession>
<keyword evidence="2" id="KW-1185">Reference proteome</keyword>
<proteinExistence type="predicted"/>
<organism evidence="1">
    <name type="scientific">Brazilian cedratvirus IHUMI</name>
    <dbReference type="NCBI Taxonomy" id="2126980"/>
    <lineage>
        <taxon>Viruses</taxon>
        <taxon>Pithoviruses</taxon>
        <taxon>Orthocedratvirinae</taxon>
        <taxon>Alphacedratvirus</taxon>
        <taxon>Alphacedratvirus brasiliense</taxon>
    </lineage>
</organism>
<evidence type="ECO:0000313" key="2">
    <source>
        <dbReference type="Proteomes" id="UP000273054"/>
    </source>
</evidence>
<sequence>MFRANSPRTSRVVSGGLTRTLMGEIQTTSNSVNILRLAEKNQQDYPDKIVVLHSSGEIALVGSKSLKMNNTEMIFYDNLASLVDRVVITDLYPHGDEPFFDDVRLDIIFTHKTPKSTIHSNYMLFSEDYYKQVKAILQEIIS</sequence>